<dbReference type="InterPro" id="IPR016454">
    <property type="entry name" value="Cysteine_dSase"/>
</dbReference>
<organism evidence="12 13">
    <name type="scientific">Rhizobium leguminosarum</name>
    <dbReference type="NCBI Taxonomy" id="384"/>
    <lineage>
        <taxon>Bacteria</taxon>
        <taxon>Pseudomonadati</taxon>
        <taxon>Pseudomonadota</taxon>
        <taxon>Alphaproteobacteria</taxon>
        <taxon>Hyphomicrobiales</taxon>
        <taxon>Rhizobiaceae</taxon>
        <taxon>Rhizobium/Agrobacterium group</taxon>
        <taxon>Rhizobium</taxon>
    </lineage>
</organism>
<dbReference type="GO" id="GO:0051536">
    <property type="term" value="F:iron-sulfur cluster binding"/>
    <property type="evidence" value="ECO:0007669"/>
    <property type="project" value="UniProtKB-KW"/>
</dbReference>
<evidence type="ECO:0000256" key="7">
    <source>
        <dbReference type="ARBA" id="ARBA00022898"/>
    </source>
</evidence>
<keyword evidence="8" id="KW-0408">Iron</keyword>
<evidence type="ECO:0000256" key="4">
    <source>
        <dbReference type="ARBA" id="ARBA00013558"/>
    </source>
</evidence>
<comment type="function">
    <text evidence="2">Catalyzes the removal of elemental sulfur atoms from cysteine to produce alanine. Seems to participate in the biosynthesis of the nitrogenase metalloclusters by providing the inorganic sulfur required for the Fe-S core formation.</text>
</comment>
<reference evidence="12 13" key="1">
    <citation type="submission" date="2016-11" db="EMBL/GenBank/DDBJ databases">
        <title>Rhizobium leguminosarum bv. viciae strain Vaf12 isolated from Vavilovia formosa root nodules from Russia, Dagestan.</title>
        <authorList>
            <person name="Kimeklis A."/>
        </authorList>
    </citation>
    <scope>NUCLEOTIDE SEQUENCE [LARGE SCALE GENOMIC DNA]</scope>
    <source>
        <strain evidence="12 13">Vaf-108</strain>
    </source>
</reference>
<dbReference type="Gene3D" id="3.90.1150.10">
    <property type="entry name" value="Aspartate Aminotransferase, domain 1"/>
    <property type="match status" value="1"/>
</dbReference>
<accession>A0A1L3Z7D8</accession>
<keyword evidence="5" id="KW-0808">Transferase</keyword>
<proteinExistence type="inferred from homology"/>
<dbReference type="EMBL" id="CP018228">
    <property type="protein sequence ID" value="API51593.1"/>
    <property type="molecule type" value="Genomic_DNA"/>
</dbReference>
<evidence type="ECO:0000259" key="11">
    <source>
        <dbReference type="Pfam" id="PF00266"/>
    </source>
</evidence>
<evidence type="ECO:0000313" key="13">
    <source>
        <dbReference type="Proteomes" id="UP000183050"/>
    </source>
</evidence>
<evidence type="ECO:0000313" key="12">
    <source>
        <dbReference type="EMBL" id="API51593.1"/>
    </source>
</evidence>
<name>A0A1L3Z7D8_RHILE</name>
<comment type="similarity">
    <text evidence="3">Belongs to the class-V pyridoxal-phosphate-dependent aminotransferase family. NifS/IscS subfamily.</text>
</comment>
<sequence length="405" mass="41915">MAPPRLYLDWNATAPLHPAARAAIMRAIDVFGNPNSVHGEGRAARAAIEGARRKVAALAGTDAGNVVFTSGATEAANLVLTPDFRMGRTPLRLGHLYFSAIEHPAVREGGRFAKEKMTEIPVTEAGIVDLDALSRLLDAHDKAAGLPMVAIMLVNNETGIVQPVEAAAKIVHAYGGLFVVDAVQAAGRIALDIGKIGADFMIVSSHKIGGPKGAGALIAQGEALMPRPLIQGGGQERGHRSGTQNSLALIGFGAAAEAAVDELEARNAAVGALRERLEAGMREAAADVMIHGEGDERVANTIFFTLPGLKAETGQIAFDLEGVALSAGSACSSGRLGESHVLTAMGRDAKLGALRISLGFSTTEEDIDRAIAAFAKIANRRRSAGEAACPVSKLAETQISACQSG</sequence>
<protein>
    <recommendedName>
        <fullName evidence="4">Cysteine desulfurase</fullName>
    </recommendedName>
</protein>
<dbReference type="PIRSF" id="PIRSF005572">
    <property type="entry name" value="NifS"/>
    <property type="match status" value="1"/>
</dbReference>
<comment type="catalytic activity">
    <reaction evidence="10">
        <text>(sulfur carrier)-H + L-cysteine = (sulfur carrier)-SH + L-alanine</text>
        <dbReference type="Rhea" id="RHEA:43892"/>
        <dbReference type="Rhea" id="RHEA-COMP:14737"/>
        <dbReference type="Rhea" id="RHEA-COMP:14739"/>
        <dbReference type="ChEBI" id="CHEBI:29917"/>
        <dbReference type="ChEBI" id="CHEBI:35235"/>
        <dbReference type="ChEBI" id="CHEBI:57972"/>
        <dbReference type="ChEBI" id="CHEBI:64428"/>
        <dbReference type="EC" id="2.8.1.7"/>
    </reaction>
</comment>
<evidence type="ECO:0000256" key="6">
    <source>
        <dbReference type="ARBA" id="ARBA00022723"/>
    </source>
</evidence>
<dbReference type="Pfam" id="PF00266">
    <property type="entry name" value="Aminotran_5"/>
    <property type="match status" value="1"/>
</dbReference>
<comment type="cofactor">
    <cofactor evidence="1">
        <name>pyridoxal 5'-phosphate</name>
        <dbReference type="ChEBI" id="CHEBI:597326"/>
    </cofactor>
</comment>
<dbReference type="PANTHER" id="PTHR11601">
    <property type="entry name" value="CYSTEINE DESULFURYLASE FAMILY MEMBER"/>
    <property type="match status" value="1"/>
</dbReference>
<feature type="domain" description="Aminotransferase class V" evidence="11">
    <location>
        <begin position="7"/>
        <end position="369"/>
    </location>
</feature>
<dbReference type="Gene3D" id="1.10.260.50">
    <property type="match status" value="1"/>
</dbReference>
<dbReference type="InterPro" id="IPR015421">
    <property type="entry name" value="PyrdxlP-dep_Trfase_major"/>
</dbReference>
<dbReference type="SUPFAM" id="SSF53383">
    <property type="entry name" value="PLP-dependent transferases"/>
    <property type="match status" value="1"/>
</dbReference>
<dbReference type="GO" id="GO:0046872">
    <property type="term" value="F:metal ion binding"/>
    <property type="evidence" value="ECO:0007669"/>
    <property type="project" value="UniProtKB-KW"/>
</dbReference>
<dbReference type="Gene3D" id="3.40.640.10">
    <property type="entry name" value="Type I PLP-dependent aspartate aminotransferase-like (Major domain)"/>
    <property type="match status" value="1"/>
</dbReference>
<evidence type="ECO:0000256" key="10">
    <source>
        <dbReference type="ARBA" id="ARBA00050776"/>
    </source>
</evidence>
<dbReference type="InterPro" id="IPR000192">
    <property type="entry name" value="Aminotrans_V_dom"/>
</dbReference>
<evidence type="ECO:0000256" key="9">
    <source>
        <dbReference type="ARBA" id="ARBA00023014"/>
    </source>
</evidence>
<dbReference type="Proteomes" id="UP000183050">
    <property type="component" value="Chromosome"/>
</dbReference>
<evidence type="ECO:0000256" key="5">
    <source>
        <dbReference type="ARBA" id="ARBA00022679"/>
    </source>
</evidence>
<evidence type="ECO:0000256" key="3">
    <source>
        <dbReference type="ARBA" id="ARBA00006490"/>
    </source>
</evidence>
<dbReference type="InterPro" id="IPR015424">
    <property type="entry name" value="PyrdxlP-dep_Trfase"/>
</dbReference>
<keyword evidence="7" id="KW-0663">Pyridoxal phosphate</keyword>
<dbReference type="InterPro" id="IPR015422">
    <property type="entry name" value="PyrdxlP-dep_Trfase_small"/>
</dbReference>
<dbReference type="AlphaFoldDB" id="A0A1L3Z7D8"/>
<dbReference type="RefSeq" id="WP_072638347.1">
    <property type="nucleotide sequence ID" value="NZ_CP018228.1"/>
</dbReference>
<evidence type="ECO:0000256" key="1">
    <source>
        <dbReference type="ARBA" id="ARBA00001933"/>
    </source>
</evidence>
<keyword evidence="6" id="KW-0479">Metal-binding</keyword>
<evidence type="ECO:0000256" key="8">
    <source>
        <dbReference type="ARBA" id="ARBA00023004"/>
    </source>
</evidence>
<dbReference type="GO" id="GO:0031071">
    <property type="term" value="F:cysteine desulfurase activity"/>
    <property type="evidence" value="ECO:0007669"/>
    <property type="project" value="UniProtKB-EC"/>
</dbReference>
<keyword evidence="9" id="KW-0411">Iron-sulfur</keyword>
<evidence type="ECO:0000256" key="2">
    <source>
        <dbReference type="ARBA" id="ARBA00003120"/>
    </source>
</evidence>
<gene>
    <name evidence="12" type="ORF">BMW22_08140</name>
</gene>
<dbReference type="PANTHER" id="PTHR11601:SF34">
    <property type="entry name" value="CYSTEINE DESULFURASE"/>
    <property type="match status" value="1"/>
</dbReference>